<keyword evidence="5 15" id="KW-0812">Transmembrane</keyword>
<dbReference type="PROSITE" id="PS50283">
    <property type="entry name" value="NA_SOLUT_SYMP_3"/>
    <property type="match status" value="1"/>
</dbReference>
<comment type="caution">
    <text evidence="16">The sequence shown here is derived from an EMBL/GenBank/DDBJ whole genome shotgun (WGS) entry which is preliminary data.</text>
</comment>
<evidence type="ECO:0000313" key="16">
    <source>
        <dbReference type="EMBL" id="GFG52640.1"/>
    </source>
</evidence>
<organism evidence="16 17">
    <name type="scientific">Mycolicibacterium agri</name>
    <name type="common">Mycobacterium agri</name>
    <dbReference type="NCBI Taxonomy" id="36811"/>
    <lineage>
        <taxon>Bacteria</taxon>
        <taxon>Bacillati</taxon>
        <taxon>Actinomycetota</taxon>
        <taxon>Actinomycetes</taxon>
        <taxon>Mycobacteriales</taxon>
        <taxon>Mycobacteriaceae</taxon>
        <taxon>Mycolicibacterium</taxon>
    </lineage>
</organism>
<dbReference type="InterPro" id="IPR050277">
    <property type="entry name" value="Sodium:Solute_Symporter"/>
</dbReference>
<evidence type="ECO:0000256" key="15">
    <source>
        <dbReference type="SAM" id="Phobius"/>
    </source>
</evidence>
<dbReference type="InterPro" id="IPR001734">
    <property type="entry name" value="Na/solute_symporter"/>
</dbReference>
<dbReference type="Pfam" id="PF00474">
    <property type="entry name" value="SSF"/>
    <property type="match status" value="1"/>
</dbReference>
<feature type="transmembrane region" description="Helical" evidence="15">
    <location>
        <begin position="143"/>
        <end position="166"/>
    </location>
</feature>
<evidence type="ECO:0000256" key="12">
    <source>
        <dbReference type="ARBA" id="ARBA00033708"/>
    </source>
</evidence>
<evidence type="ECO:0000256" key="2">
    <source>
        <dbReference type="ARBA" id="ARBA00006434"/>
    </source>
</evidence>
<dbReference type="InterPro" id="IPR038377">
    <property type="entry name" value="Na/Glc_symporter_sf"/>
</dbReference>
<dbReference type="GO" id="GO:0006814">
    <property type="term" value="P:sodium ion transport"/>
    <property type="evidence" value="ECO:0007669"/>
    <property type="project" value="UniProtKB-KW"/>
</dbReference>
<dbReference type="GO" id="GO:0005886">
    <property type="term" value="C:plasma membrane"/>
    <property type="evidence" value="ECO:0007669"/>
    <property type="project" value="UniProtKB-SubCell"/>
</dbReference>
<evidence type="ECO:0000256" key="9">
    <source>
        <dbReference type="ARBA" id="ARBA00023065"/>
    </source>
</evidence>
<dbReference type="Gene3D" id="1.20.1730.10">
    <property type="entry name" value="Sodium/glucose cotransporter"/>
    <property type="match status" value="1"/>
</dbReference>
<dbReference type="PANTHER" id="PTHR48086">
    <property type="entry name" value="SODIUM/PROLINE SYMPORTER-RELATED"/>
    <property type="match status" value="1"/>
</dbReference>
<keyword evidence="9" id="KW-0406">Ion transport</keyword>
<keyword evidence="4" id="KW-1003">Cell membrane</keyword>
<proteinExistence type="inferred from homology"/>
<comment type="similarity">
    <text evidence="2 13">Belongs to the sodium:solute symporter (SSF) (TC 2.A.21) family.</text>
</comment>
<evidence type="ECO:0000256" key="10">
    <source>
        <dbReference type="ARBA" id="ARBA00023136"/>
    </source>
</evidence>
<gene>
    <name evidence="16" type="ORF">MAGR_40810</name>
</gene>
<feature type="transmembrane region" description="Helical" evidence="15">
    <location>
        <begin position="85"/>
        <end position="107"/>
    </location>
</feature>
<name>A0A7I9W4Y1_MYCAG</name>
<keyword evidence="8" id="KW-0915">Sodium</keyword>
<dbReference type="GO" id="GO:0015293">
    <property type="term" value="F:symporter activity"/>
    <property type="evidence" value="ECO:0007669"/>
    <property type="project" value="UniProtKB-KW"/>
</dbReference>
<dbReference type="PANTHER" id="PTHR48086:SF3">
    <property type="entry name" value="SODIUM_PROLINE SYMPORTER"/>
    <property type="match status" value="1"/>
</dbReference>
<accession>A0A7I9W4Y1</accession>
<protein>
    <recommendedName>
        <fullName evidence="18">Sodium:solute symporter</fullName>
    </recommendedName>
</protein>
<feature type="region of interest" description="Disordered" evidence="14">
    <location>
        <begin position="230"/>
        <end position="250"/>
    </location>
</feature>
<keyword evidence="7 15" id="KW-1133">Transmembrane helix</keyword>
<evidence type="ECO:0000256" key="1">
    <source>
        <dbReference type="ARBA" id="ARBA00004651"/>
    </source>
</evidence>
<reference evidence="16 17" key="1">
    <citation type="journal article" date="2019" name="Emerg. Microbes Infect.">
        <title>Comprehensive subspecies identification of 175 nontuberculous mycobacteria species based on 7547 genomic profiles.</title>
        <authorList>
            <person name="Matsumoto Y."/>
            <person name="Kinjo T."/>
            <person name="Motooka D."/>
            <person name="Nabeya D."/>
            <person name="Jung N."/>
            <person name="Uechi K."/>
            <person name="Horii T."/>
            <person name="Iida T."/>
            <person name="Fujita J."/>
            <person name="Nakamura S."/>
        </authorList>
    </citation>
    <scope>NUCLEOTIDE SEQUENCE [LARGE SCALE GENOMIC DNA]</scope>
    <source>
        <strain evidence="16 17">JCM 6377</strain>
    </source>
</reference>
<evidence type="ECO:0000256" key="14">
    <source>
        <dbReference type="SAM" id="MobiDB-lite"/>
    </source>
</evidence>
<evidence type="ECO:0000256" key="13">
    <source>
        <dbReference type="RuleBase" id="RU362091"/>
    </source>
</evidence>
<evidence type="ECO:0008006" key="18">
    <source>
        <dbReference type="Google" id="ProtNLM"/>
    </source>
</evidence>
<feature type="transmembrane region" description="Helical" evidence="15">
    <location>
        <begin position="41"/>
        <end position="64"/>
    </location>
</feature>
<evidence type="ECO:0000256" key="4">
    <source>
        <dbReference type="ARBA" id="ARBA00022475"/>
    </source>
</evidence>
<dbReference type="EMBL" id="BLKS01000001">
    <property type="protein sequence ID" value="GFG52640.1"/>
    <property type="molecule type" value="Genomic_DNA"/>
</dbReference>
<evidence type="ECO:0000256" key="6">
    <source>
        <dbReference type="ARBA" id="ARBA00022847"/>
    </source>
</evidence>
<keyword evidence="10 15" id="KW-0472">Membrane</keyword>
<evidence type="ECO:0000256" key="5">
    <source>
        <dbReference type="ARBA" id="ARBA00022692"/>
    </source>
</evidence>
<comment type="catalytic activity">
    <reaction evidence="12">
        <text>L-proline(in) + Na(+)(in) = L-proline(out) + Na(+)(out)</text>
        <dbReference type="Rhea" id="RHEA:28967"/>
        <dbReference type="ChEBI" id="CHEBI:29101"/>
        <dbReference type="ChEBI" id="CHEBI:60039"/>
    </reaction>
</comment>
<evidence type="ECO:0000256" key="3">
    <source>
        <dbReference type="ARBA" id="ARBA00022448"/>
    </source>
</evidence>
<dbReference type="AlphaFoldDB" id="A0A7I9W4Y1"/>
<feature type="transmembrane region" description="Helical" evidence="15">
    <location>
        <begin position="113"/>
        <end position="136"/>
    </location>
</feature>
<evidence type="ECO:0000256" key="7">
    <source>
        <dbReference type="ARBA" id="ARBA00022989"/>
    </source>
</evidence>
<keyword evidence="3" id="KW-0813">Transport</keyword>
<feature type="transmembrane region" description="Helical" evidence="15">
    <location>
        <begin position="186"/>
        <end position="206"/>
    </location>
</feature>
<dbReference type="Proteomes" id="UP000465302">
    <property type="component" value="Unassembled WGS sequence"/>
</dbReference>
<comment type="subcellular location">
    <subcellularLocation>
        <location evidence="1">Cell membrane</location>
        <topology evidence="1">Multi-pass membrane protein</topology>
    </subcellularLocation>
</comment>
<keyword evidence="11" id="KW-0739">Sodium transport</keyword>
<keyword evidence="6" id="KW-0769">Symport</keyword>
<evidence type="ECO:0000256" key="8">
    <source>
        <dbReference type="ARBA" id="ARBA00023053"/>
    </source>
</evidence>
<sequence length="250" mass="26367">MVAICVPFGLVILAAKAFMPEELDGPILFVLLDRYAPLFLTIMVLCGLVGASMSTANGAILAISNVSVRNLGGVRRVHVPGQRDPLLWSTRIAMVPVTVLAIFIAIYVKQTGILLTLAFDLLLACLVVPFLLGLVWRKGSATAALASIVVGLTVRLVLFAMTPTMYGLDNTIFYIPNGVIDASFDGWPTFIAFAASLATYVVVALVTPPAPIRGLDIRLADDVDDALAAAEQAEPEPVKAAAGQPLPTAP</sequence>
<evidence type="ECO:0000313" key="17">
    <source>
        <dbReference type="Proteomes" id="UP000465302"/>
    </source>
</evidence>
<evidence type="ECO:0000256" key="11">
    <source>
        <dbReference type="ARBA" id="ARBA00023201"/>
    </source>
</evidence>